<reference evidence="2" key="1">
    <citation type="submission" date="2015-07" db="EMBL/GenBank/DDBJ databases">
        <title>Lactobacillus ginsenosidimutans/EMML 3141/ whole genome sequencing.</title>
        <authorList>
            <person name="Kim M.K."/>
            <person name="Im W.-T."/>
            <person name="Srinivasan S."/>
            <person name="Lee J.-J."/>
        </authorList>
    </citation>
    <scope>NUCLEOTIDE SEQUENCE [LARGE SCALE GENOMIC DNA]</scope>
    <source>
        <strain evidence="2">EMML 3041</strain>
    </source>
</reference>
<keyword evidence="2" id="KW-1185">Reference proteome</keyword>
<sequence>MSGSDFNNSYMKNTSFKDCKMPYVNFTESRFENISFLNCDLTGGFFQALQVKKDISFVGSILTESNFSETKLKGFDFKDSEFETMVISPELARGLVVNQYQAAILIGMFGIKVE</sequence>
<dbReference type="STRING" id="1007676.ABM34_04085"/>
<dbReference type="EMBL" id="CP012034">
    <property type="protein sequence ID" value="AKP66825.1"/>
    <property type="molecule type" value="Genomic_DNA"/>
</dbReference>
<accession>A0A0H4QZC5</accession>
<dbReference type="PATRIC" id="fig|1007676.4.peg.842"/>
<dbReference type="Gene3D" id="2.160.20.80">
    <property type="entry name" value="E3 ubiquitin-protein ligase SopA"/>
    <property type="match status" value="1"/>
</dbReference>
<proteinExistence type="predicted"/>
<evidence type="ECO:0008006" key="3">
    <source>
        <dbReference type="Google" id="ProtNLM"/>
    </source>
</evidence>
<evidence type="ECO:0000313" key="1">
    <source>
        <dbReference type="EMBL" id="AKP66825.1"/>
    </source>
</evidence>
<dbReference type="InterPro" id="IPR001646">
    <property type="entry name" value="5peptide_repeat"/>
</dbReference>
<name>A0A0H4QZC5_9LACO</name>
<gene>
    <name evidence="1" type="ORF">ABM34_04085</name>
</gene>
<evidence type="ECO:0000313" key="2">
    <source>
        <dbReference type="Proteomes" id="UP000036106"/>
    </source>
</evidence>
<dbReference type="AlphaFoldDB" id="A0A0H4QZC5"/>
<dbReference type="Proteomes" id="UP000036106">
    <property type="component" value="Chromosome"/>
</dbReference>
<dbReference type="Pfam" id="PF00805">
    <property type="entry name" value="Pentapeptide"/>
    <property type="match status" value="2"/>
</dbReference>
<dbReference type="SUPFAM" id="SSF141571">
    <property type="entry name" value="Pentapeptide repeat-like"/>
    <property type="match status" value="1"/>
</dbReference>
<protein>
    <recommendedName>
        <fullName evidence="3">Pentapeptide repeat protein</fullName>
    </recommendedName>
</protein>
<dbReference type="KEGG" id="lgn:ABM34_04085"/>
<organism evidence="1 2">
    <name type="scientific">Companilactobacillus ginsenosidimutans</name>
    <dbReference type="NCBI Taxonomy" id="1007676"/>
    <lineage>
        <taxon>Bacteria</taxon>
        <taxon>Bacillati</taxon>
        <taxon>Bacillota</taxon>
        <taxon>Bacilli</taxon>
        <taxon>Lactobacillales</taxon>
        <taxon>Lactobacillaceae</taxon>
        <taxon>Companilactobacillus</taxon>
    </lineage>
</organism>